<dbReference type="RefSeq" id="WP_123352046.1">
    <property type="nucleotide sequence ID" value="NZ_CP027432.2"/>
</dbReference>
<reference evidence="3 4" key="2">
    <citation type="submission" date="2018-11" db="EMBL/GenBank/DDBJ databases">
        <title>Genomic Encyclopedia of Type Strains, Phase IV (KMG-IV): sequencing the most valuable type-strain genomes for metagenomic binning, comparative biology and taxonomic classification.</title>
        <authorList>
            <person name="Goeker M."/>
        </authorList>
    </citation>
    <scope>NUCLEOTIDE SEQUENCE [LARGE SCALE GENOMIC DNA]</scope>
    <source>
        <strain evidence="3 4">DSM 27783</strain>
    </source>
</reference>
<dbReference type="Proteomes" id="UP000298805">
    <property type="component" value="Chromosome"/>
</dbReference>
<sequence>MILDINGFKRFCKNINFIKSMDTYISYLKRGFEIINKLNLNIHEFDNDEFKEKFQEYVEKNKLHPDLYNDFKSAYRKYLEYQNNFYGDSINEEEIKKRYESLYKEIQKYGPLVVKTLEGNPFAIDINSSSLVTIGDGGNGQERMSISLNKILRIMFEKEDYTYPSYEPVIIQLLLNKYHDTKEFSMKESKLMNHENNNKPKTSLNQILYGPPGTGKTYSVIESAVEIIEEVMPSSREEAKEKFKKYQKEGQIEFVTFHQSYSYEEFVEGLKAKTDEEGNVYYEIDDGIFKELSNKAKKNLYTYKNRKRKKSFEEVFKEKIIDKLEAEEKIKIPLKRKNIYVYEVTDRSIKFEKENGDISHTLSIKTLKDIYNSEDVKSRIVGGLEPYYQGVLNYLKSDSEVDSDEVLKNYILIIDEINRGNISKIFGELITLIEKDKRLGNKEEMRVKLPYSKEDFGVPKNLYIIGTMNTADRSIALMDTALRRRFEFVEMMPEYDELPNIEDIDISEMLKAMNERIEFLYDRDHTIGHAYFINIETFEELKEVFKNKIIPLLQEYFYDDWEKINLVLNNNGFIKEKEFKYLGKLADDEKIVYEIDKNAFEEIENYKKIYNEENQ</sequence>
<keyword evidence="5" id="KW-1185">Reference proteome</keyword>
<gene>
    <name evidence="2" type="ORF">C6V80_03965</name>
    <name evidence="3" type="ORF">EDC58_0633</name>
</gene>
<dbReference type="InterPro" id="IPR011704">
    <property type="entry name" value="ATPase_dyneun-rel_AAA"/>
</dbReference>
<dbReference type="PANTHER" id="PTHR37291">
    <property type="entry name" value="5-METHYLCYTOSINE-SPECIFIC RESTRICTION ENZYME B"/>
    <property type="match status" value="1"/>
</dbReference>
<dbReference type="Pfam" id="PF07728">
    <property type="entry name" value="AAA_5"/>
    <property type="match status" value="1"/>
</dbReference>
<evidence type="ECO:0000313" key="2">
    <source>
        <dbReference type="EMBL" id="QCI28139.2"/>
    </source>
</evidence>
<dbReference type="EMBL" id="CP027432">
    <property type="protein sequence ID" value="QCI28139.2"/>
    <property type="molecule type" value="Genomic_DNA"/>
</dbReference>
<reference evidence="2" key="3">
    <citation type="submission" date="2019-06" db="EMBL/GenBank/DDBJ databases">
        <title>A comparative analysis of the Nautiliaceae.</title>
        <authorList>
            <person name="Grosche A."/>
            <person name="Smedile F."/>
            <person name="Vetriani C."/>
        </authorList>
    </citation>
    <scope>NUCLEOTIDE SEQUENCE</scope>
    <source>
        <strain evidence="2">TB6</strain>
    </source>
</reference>
<evidence type="ECO:0000313" key="3">
    <source>
        <dbReference type="EMBL" id="ROR41149.1"/>
    </source>
</evidence>
<evidence type="ECO:0000259" key="1">
    <source>
        <dbReference type="Pfam" id="PF07728"/>
    </source>
</evidence>
<dbReference type="Proteomes" id="UP000272781">
    <property type="component" value="Unassembled WGS sequence"/>
</dbReference>
<evidence type="ECO:0000313" key="5">
    <source>
        <dbReference type="Proteomes" id="UP000298805"/>
    </source>
</evidence>
<dbReference type="EMBL" id="RJVK01000001">
    <property type="protein sequence ID" value="ROR41149.1"/>
    <property type="molecule type" value="Genomic_DNA"/>
</dbReference>
<protein>
    <submittedName>
        <fullName evidence="3">5-methylcytosine-specific restriction protein B</fullName>
    </submittedName>
</protein>
<evidence type="ECO:0000313" key="4">
    <source>
        <dbReference type="Proteomes" id="UP000272781"/>
    </source>
</evidence>
<organism evidence="3 4">
    <name type="scientific">Caminibacter pacificus</name>
    <dbReference type="NCBI Taxonomy" id="1424653"/>
    <lineage>
        <taxon>Bacteria</taxon>
        <taxon>Pseudomonadati</taxon>
        <taxon>Campylobacterota</taxon>
        <taxon>Epsilonproteobacteria</taxon>
        <taxon>Nautiliales</taxon>
        <taxon>Nautiliaceae</taxon>
        <taxon>Caminibacter</taxon>
    </lineage>
</organism>
<name>A0AAJ4UYZ1_9BACT</name>
<dbReference type="SUPFAM" id="SSF52540">
    <property type="entry name" value="P-loop containing nucleoside triphosphate hydrolases"/>
    <property type="match status" value="1"/>
</dbReference>
<accession>A0AAJ4UYZ1</accession>
<proteinExistence type="predicted"/>
<dbReference type="GO" id="GO:0016887">
    <property type="term" value="F:ATP hydrolysis activity"/>
    <property type="evidence" value="ECO:0007669"/>
    <property type="project" value="InterPro"/>
</dbReference>
<feature type="domain" description="ATPase dynein-related AAA" evidence="1">
    <location>
        <begin position="407"/>
        <end position="486"/>
    </location>
</feature>
<dbReference type="InterPro" id="IPR052934">
    <property type="entry name" value="Methyl-DNA_Rec/Restrict_Enz"/>
</dbReference>
<dbReference type="Gene3D" id="3.40.50.300">
    <property type="entry name" value="P-loop containing nucleotide triphosphate hydrolases"/>
    <property type="match status" value="1"/>
</dbReference>
<dbReference type="AlphaFoldDB" id="A0AAJ4UYZ1"/>
<dbReference type="InterPro" id="IPR027417">
    <property type="entry name" value="P-loop_NTPase"/>
</dbReference>
<reference evidence="5" key="1">
    <citation type="submission" date="2018-03" db="EMBL/GenBank/DDBJ databases">
        <title>A comparative analysis of the Nautiliaceae.</title>
        <authorList>
            <person name="Grosche A."/>
            <person name="Smedile F."/>
            <person name="Vetriani C."/>
        </authorList>
    </citation>
    <scope>NUCLEOTIDE SEQUENCE [LARGE SCALE GENOMIC DNA]</scope>
    <source>
        <strain evidence="5">TB6</strain>
    </source>
</reference>
<dbReference type="PANTHER" id="PTHR37291:SF1">
    <property type="entry name" value="TYPE IV METHYL-DIRECTED RESTRICTION ENZYME ECOKMCRB SUBUNIT"/>
    <property type="match status" value="1"/>
</dbReference>
<dbReference type="GO" id="GO:0005524">
    <property type="term" value="F:ATP binding"/>
    <property type="evidence" value="ECO:0007669"/>
    <property type="project" value="InterPro"/>
</dbReference>